<evidence type="ECO:0000259" key="3">
    <source>
        <dbReference type="Pfam" id="PF16344"/>
    </source>
</evidence>
<dbReference type="EMBL" id="JBHULU010000015">
    <property type="protein sequence ID" value="MFD2514456.1"/>
    <property type="molecule type" value="Genomic_DNA"/>
</dbReference>
<organism evidence="4 5">
    <name type="scientific">Pontibacter locisalis</name>
    <dbReference type="NCBI Taxonomy" id="1719035"/>
    <lineage>
        <taxon>Bacteria</taxon>
        <taxon>Pseudomonadati</taxon>
        <taxon>Bacteroidota</taxon>
        <taxon>Cytophagia</taxon>
        <taxon>Cytophagales</taxon>
        <taxon>Hymenobacteraceae</taxon>
        <taxon>Pontibacter</taxon>
    </lineage>
</organism>
<dbReference type="Gene3D" id="3.55.50.30">
    <property type="match status" value="1"/>
</dbReference>
<name>A0ABW5ILN9_9BACT</name>
<feature type="domain" description="Protein FecR C-terminal" evidence="3">
    <location>
        <begin position="261"/>
        <end position="329"/>
    </location>
</feature>
<evidence type="ECO:0000313" key="5">
    <source>
        <dbReference type="Proteomes" id="UP001597544"/>
    </source>
</evidence>
<keyword evidence="1" id="KW-0472">Membrane</keyword>
<accession>A0ABW5ILN9</accession>
<keyword evidence="5" id="KW-1185">Reference proteome</keyword>
<dbReference type="Gene3D" id="2.60.120.1440">
    <property type="match status" value="1"/>
</dbReference>
<dbReference type="InterPro" id="IPR006860">
    <property type="entry name" value="FecR"/>
</dbReference>
<gene>
    <name evidence="4" type="ORF">ACFSRY_11305</name>
</gene>
<proteinExistence type="predicted"/>
<protein>
    <submittedName>
        <fullName evidence="4">FecR family protein</fullName>
    </submittedName>
</protein>
<dbReference type="InterPro" id="IPR012373">
    <property type="entry name" value="Ferrdict_sens_TM"/>
</dbReference>
<evidence type="ECO:0000256" key="1">
    <source>
        <dbReference type="SAM" id="Phobius"/>
    </source>
</evidence>
<dbReference type="PANTHER" id="PTHR30273">
    <property type="entry name" value="PERIPLASMIC SIGNAL SENSOR AND SIGMA FACTOR ACTIVATOR FECR-RELATED"/>
    <property type="match status" value="1"/>
</dbReference>
<keyword evidence="1" id="KW-0812">Transmembrane</keyword>
<dbReference type="RefSeq" id="WP_377507087.1">
    <property type="nucleotide sequence ID" value="NZ_JBHULU010000015.1"/>
</dbReference>
<comment type="caution">
    <text evidence="4">The sequence shown here is derived from an EMBL/GenBank/DDBJ whole genome shotgun (WGS) entry which is preliminary data.</text>
</comment>
<sequence>MCETAPPAMDSKYWDIAAKTFEGKATPTEQEVLLQWLEQHPEHMDEYKAQKQLWKMTAPAQTLTVDTDAAWQKVHAKLEHTHHQDKKVIPLYRQLWQVAAAAVLVIGIAWLAKLYFLPYYGMQVVESGNKDIAVWLPDSSRVWLNKSSLLAYDPDFDGPQRDVRLEGEAFFEVTHNPQKPFVIEAEAAKTLVLGTSFNLRAYPLEETVELTVATGKVAFSAAGAEQAIVTPGFGVTFLKQDKRIVKYDAPDENAWAWKTQKLQFKGKSLRDVLTELERYYGARMLLQQPDLASCRFTGTFQGSSLEEVLQVLEASLQIEISKQNEHTYIIVTGEGCK</sequence>
<feature type="transmembrane region" description="Helical" evidence="1">
    <location>
        <begin position="95"/>
        <end position="117"/>
    </location>
</feature>
<evidence type="ECO:0000259" key="2">
    <source>
        <dbReference type="Pfam" id="PF04773"/>
    </source>
</evidence>
<dbReference type="Proteomes" id="UP001597544">
    <property type="component" value="Unassembled WGS sequence"/>
</dbReference>
<keyword evidence="1" id="KW-1133">Transmembrane helix</keyword>
<reference evidence="5" key="1">
    <citation type="journal article" date="2019" name="Int. J. Syst. Evol. Microbiol.">
        <title>The Global Catalogue of Microorganisms (GCM) 10K type strain sequencing project: providing services to taxonomists for standard genome sequencing and annotation.</title>
        <authorList>
            <consortium name="The Broad Institute Genomics Platform"/>
            <consortium name="The Broad Institute Genome Sequencing Center for Infectious Disease"/>
            <person name="Wu L."/>
            <person name="Ma J."/>
        </authorList>
    </citation>
    <scope>NUCLEOTIDE SEQUENCE [LARGE SCALE GENOMIC DNA]</scope>
    <source>
        <strain evidence="5">KCTC 42498</strain>
    </source>
</reference>
<dbReference type="Pfam" id="PF04773">
    <property type="entry name" value="FecR"/>
    <property type="match status" value="1"/>
</dbReference>
<dbReference type="PIRSF" id="PIRSF018266">
    <property type="entry name" value="FecR"/>
    <property type="match status" value="1"/>
</dbReference>
<dbReference type="PANTHER" id="PTHR30273:SF2">
    <property type="entry name" value="PROTEIN FECR"/>
    <property type="match status" value="1"/>
</dbReference>
<feature type="domain" description="FecR protein" evidence="2">
    <location>
        <begin position="127"/>
        <end position="217"/>
    </location>
</feature>
<evidence type="ECO:0000313" key="4">
    <source>
        <dbReference type="EMBL" id="MFD2514456.1"/>
    </source>
</evidence>
<dbReference type="Pfam" id="PF16344">
    <property type="entry name" value="FecR_C"/>
    <property type="match status" value="1"/>
</dbReference>
<dbReference type="InterPro" id="IPR032508">
    <property type="entry name" value="FecR_C"/>
</dbReference>